<dbReference type="EMBL" id="VZZK01000097">
    <property type="protein sequence ID" value="KAB1067999.1"/>
    <property type="molecule type" value="Genomic_DNA"/>
</dbReference>
<dbReference type="AlphaFoldDB" id="A0A6L3SN78"/>
<sequence>MTDTELKFEHGFEILHPHINLSPNEQKELDSFLHWYNSLETALAQPIEEPAGLKQTDSMVRWFIEDEGLRACLENNPEFLANRLKEMPTFPYTWPSDVSPVHVCPFAVSLRLTELNQMIPPRRFEPAKLAEIAKSMRKQAASILAAAEKVEQGTF</sequence>
<organism evidence="1 2">
    <name type="scientific">Methylobacterium soli</name>
    <dbReference type="NCBI Taxonomy" id="553447"/>
    <lineage>
        <taxon>Bacteria</taxon>
        <taxon>Pseudomonadati</taxon>
        <taxon>Pseudomonadota</taxon>
        <taxon>Alphaproteobacteria</taxon>
        <taxon>Hyphomicrobiales</taxon>
        <taxon>Methylobacteriaceae</taxon>
        <taxon>Methylobacterium</taxon>
    </lineage>
</organism>
<keyword evidence="2" id="KW-1185">Reference proteome</keyword>
<evidence type="ECO:0000313" key="2">
    <source>
        <dbReference type="Proteomes" id="UP000474159"/>
    </source>
</evidence>
<evidence type="ECO:0000313" key="1">
    <source>
        <dbReference type="EMBL" id="KAB1067999.1"/>
    </source>
</evidence>
<proteinExistence type="predicted"/>
<reference evidence="1 2" key="1">
    <citation type="submission" date="2019-09" db="EMBL/GenBank/DDBJ databases">
        <title>YIM 48816 draft genome.</title>
        <authorList>
            <person name="Jiang L."/>
        </authorList>
    </citation>
    <scope>NUCLEOTIDE SEQUENCE [LARGE SCALE GENOMIC DNA]</scope>
    <source>
        <strain evidence="1 2">YIM 48816</strain>
    </source>
</reference>
<protein>
    <submittedName>
        <fullName evidence="1">Uncharacterized protein</fullName>
    </submittedName>
</protein>
<comment type="caution">
    <text evidence="1">The sequence shown here is derived from an EMBL/GenBank/DDBJ whole genome shotgun (WGS) entry which is preliminary data.</text>
</comment>
<accession>A0A6L3SN78</accession>
<gene>
    <name evidence="1" type="ORF">F6X53_31880</name>
</gene>
<name>A0A6L3SN78_9HYPH</name>
<dbReference type="Proteomes" id="UP000474159">
    <property type="component" value="Unassembled WGS sequence"/>
</dbReference>
<dbReference type="RefSeq" id="WP_151005927.1">
    <property type="nucleotide sequence ID" value="NZ_BPQY01000697.1"/>
</dbReference>